<organism evidence="1 2">
    <name type="scientific">Dimorphilus gyrociliatus</name>
    <dbReference type="NCBI Taxonomy" id="2664684"/>
    <lineage>
        <taxon>Eukaryota</taxon>
        <taxon>Metazoa</taxon>
        <taxon>Spiralia</taxon>
        <taxon>Lophotrochozoa</taxon>
        <taxon>Annelida</taxon>
        <taxon>Polychaeta</taxon>
        <taxon>Polychaeta incertae sedis</taxon>
        <taxon>Dinophilidae</taxon>
        <taxon>Dimorphilus</taxon>
    </lineage>
</organism>
<name>A0A7I8WDS2_9ANNE</name>
<comment type="caution">
    <text evidence="1">The sequence shown here is derived from an EMBL/GenBank/DDBJ whole genome shotgun (WGS) entry which is preliminary data.</text>
</comment>
<dbReference type="GO" id="GO:0005737">
    <property type="term" value="C:cytoplasm"/>
    <property type="evidence" value="ECO:0007669"/>
    <property type="project" value="TreeGrafter"/>
</dbReference>
<sequence length="1354" mass="152361">MLTQQLIFNKENIQELNLRNSLVGDFYGKILLECIKENCNRISKLNLENCGFTSEIGNIIGEVIGQQKNHLKEINLKSNILKSTIGQCIFENIQQNCCHIMILNVANCRFTSKIGTVFGDAIGKQKELRELYICNNCLDDCIGKNLFFNIKENCNNISHLDFESCEFTSKIGNILGNAIGKQKNLVFINGSENELGDYVGKNIFYNIKENCSLLLTINFWNCGFTPEIGNILGDAISQQTNIQHLLLYNNEFGDDVGKNIFLNIREKCSNILTLGFDACGFTSEIGEILRDAIYQQKHLQNLVINDNQLGNIVINNLLKVVAENCKNISAIDIGDCAPTTTTSQSVIDVINNDNCLEELSIKNAIYEFDCAKDIFLNIGNSGKNFYSLCFGNCYFHPGLTAILTDGIIKQDRLRELYLWEIRLGNEGWKYVLLNLKNNCPNISTLDLSNSGITSDIGNVLGYVIKKKKFLKQLYLWDNYIEDDVGEHLFHCIKETHHTITLLNIDNCGLTSNIGNILGDAIGQQHCLKELLLGNNQLEDTVGKNIFENIWKNCRKLTNIDCINCGFTSKIGDSIGNAIGCQKNLNELHLANNLFGDKVGRNIFHNIKNNCEIIKLLRVFNCGFTHQIGSIIGDAIGKQTSLQFLDISENYLGDFVGKSIFTNIRWNCSKISKFGLGKCGFTADIHNSLATAIGQQSNLKSLLLWHNEIGDFIGKYIFQMIEKNCQKISDLKLDNCRFSFQIGSIISNAIGQQNELETLSLCNNDFRDDFGKNLFKKIYENCQKITCLTVGNCQFTSKIGKILSKAIYQQKNLEILDISNNKLQDSAGRELLKSLEDSCTNLTKLDISNCGFTSAIGLILGDAISQQTSLISLTIKNNPLGDIVGKHLFSSIAKNNNRIELLNFSNCEFTTDVGFVMAKAIGCLKNLKIFICQENNLGNYIGKHLFKKINENCRNIEKIDCNTCNFTSALGNVVGDAIGKQTYIKELSFWNNQLGDDVGRSIFTNIHKYCRNIKVLNFGNCQFTSAIGNIIGDAIGEQRDLNNLYIWNNDFGDDLGKYIFKNLQENCYNLTNLYIGYCGFTSNLGNVIGEMIGQQYNLQSLVMWENSVGDHVGEEIFNCIKQNCNQLSVINCELCNFTFQIGNCIGEAIAQQKYLQNFNIAKNFLQDDVGRNIFENMKENCYNISKLIFDHCGFTTDIGYILGDAIGQQSRLQELTFSNNQLGDTVGINLFHRLKENCFSITVLKFENCGFTANIGDFLGDLIGQQTYLSVLNIANNQFGNDVGKCLFQNIKKYCKNICEIQCNNCGFTSKIGNIIYDAIVCQKQLQYFHIWNHQFLYRIDHHLSTDILVRNRLG</sequence>
<evidence type="ECO:0000313" key="1">
    <source>
        <dbReference type="EMBL" id="CAD5126334.1"/>
    </source>
</evidence>
<accession>A0A7I8WDS2</accession>
<keyword evidence="2" id="KW-1185">Reference proteome</keyword>
<dbReference type="SUPFAM" id="SSF52047">
    <property type="entry name" value="RNI-like"/>
    <property type="match status" value="5"/>
</dbReference>
<proteinExistence type="predicted"/>
<dbReference type="Gene3D" id="3.80.10.10">
    <property type="entry name" value="Ribonuclease Inhibitor"/>
    <property type="match status" value="5"/>
</dbReference>
<dbReference type="OrthoDB" id="120976at2759"/>
<dbReference type="InterPro" id="IPR050637">
    <property type="entry name" value="NLRP_innate_immun_reg"/>
</dbReference>
<dbReference type="InterPro" id="IPR001611">
    <property type="entry name" value="Leu-rich_rpt"/>
</dbReference>
<dbReference type="PANTHER" id="PTHR45690">
    <property type="entry name" value="NACHT, LRR AND PYD DOMAINS-CONTAINING PROTEIN 12"/>
    <property type="match status" value="1"/>
</dbReference>
<reference evidence="1 2" key="1">
    <citation type="submission" date="2020-08" db="EMBL/GenBank/DDBJ databases">
        <authorList>
            <person name="Hejnol A."/>
        </authorList>
    </citation>
    <scope>NUCLEOTIDE SEQUENCE [LARGE SCALE GENOMIC DNA]</scope>
</reference>
<dbReference type="Proteomes" id="UP000549394">
    <property type="component" value="Unassembled WGS sequence"/>
</dbReference>
<dbReference type="InterPro" id="IPR032675">
    <property type="entry name" value="LRR_dom_sf"/>
</dbReference>
<dbReference type="PROSITE" id="PS51450">
    <property type="entry name" value="LRR"/>
    <property type="match status" value="1"/>
</dbReference>
<evidence type="ECO:0000313" key="2">
    <source>
        <dbReference type="Proteomes" id="UP000549394"/>
    </source>
</evidence>
<protein>
    <submittedName>
        <fullName evidence="1">Uncharacterized protein</fullName>
    </submittedName>
</protein>
<dbReference type="PANTHER" id="PTHR45690:SF4">
    <property type="entry name" value="NACHT, LRR AND PYD DOMAINS-CONTAINING PROTEIN 10"/>
    <property type="match status" value="1"/>
</dbReference>
<gene>
    <name evidence="1" type="ORF">DGYR_LOCUS13582</name>
</gene>
<dbReference type="SMART" id="SM00368">
    <property type="entry name" value="LRR_RI"/>
    <property type="match status" value="11"/>
</dbReference>
<dbReference type="EMBL" id="CAJFCJ010000043">
    <property type="protein sequence ID" value="CAD5126334.1"/>
    <property type="molecule type" value="Genomic_DNA"/>
</dbReference>